<sequence length="69" mass="7411">MGREMRALAEFLGAIHVGDLPGVADLRAQRFKGCEGELAPRRPVGLAAPSGRMPVGWLDVRRAKLSGIE</sequence>
<evidence type="ECO:0000313" key="1">
    <source>
        <dbReference type="EMBL" id="CAK0911959.1"/>
    </source>
</evidence>
<accession>A0ABN9YGG0</accession>
<evidence type="ECO:0000313" key="2">
    <source>
        <dbReference type="Proteomes" id="UP001189429"/>
    </source>
</evidence>
<organism evidence="1 2">
    <name type="scientific">Prorocentrum cordatum</name>
    <dbReference type="NCBI Taxonomy" id="2364126"/>
    <lineage>
        <taxon>Eukaryota</taxon>
        <taxon>Sar</taxon>
        <taxon>Alveolata</taxon>
        <taxon>Dinophyceae</taxon>
        <taxon>Prorocentrales</taxon>
        <taxon>Prorocentraceae</taxon>
        <taxon>Prorocentrum</taxon>
    </lineage>
</organism>
<reference evidence="1" key="1">
    <citation type="submission" date="2023-10" db="EMBL/GenBank/DDBJ databases">
        <authorList>
            <person name="Chen Y."/>
            <person name="Shah S."/>
            <person name="Dougan E. K."/>
            <person name="Thang M."/>
            <person name="Chan C."/>
        </authorList>
    </citation>
    <scope>NUCLEOTIDE SEQUENCE [LARGE SCALE GENOMIC DNA]</scope>
</reference>
<protein>
    <submittedName>
        <fullName evidence="1">Uncharacterized protein</fullName>
    </submittedName>
</protein>
<dbReference type="Proteomes" id="UP001189429">
    <property type="component" value="Unassembled WGS sequence"/>
</dbReference>
<name>A0ABN9YGG0_9DINO</name>
<feature type="non-terminal residue" evidence="1">
    <location>
        <position position="69"/>
    </location>
</feature>
<proteinExistence type="predicted"/>
<keyword evidence="2" id="KW-1185">Reference proteome</keyword>
<dbReference type="EMBL" id="CAUYUJ010022680">
    <property type="protein sequence ID" value="CAK0911959.1"/>
    <property type="molecule type" value="Genomic_DNA"/>
</dbReference>
<gene>
    <name evidence="1" type="ORF">PCOR1329_LOCUS85675</name>
</gene>
<comment type="caution">
    <text evidence="1">The sequence shown here is derived from an EMBL/GenBank/DDBJ whole genome shotgun (WGS) entry which is preliminary data.</text>
</comment>